<feature type="domain" description="Myb-like" evidence="2">
    <location>
        <begin position="43"/>
        <end position="104"/>
    </location>
</feature>
<dbReference type="FunFam" id="1.10.10.60:FF:000152">
    <property type="entry name" value="Trihelix transcription factor ASIL2"/>
    <property type="match status" value="1"/>
</dbReference>
<feature type="region of interest" description="Disordered" evidence="1">
    <location>
        <begin position="1"/>
        <end position="44"/>
    </location>
</feature>
<dbReference type="Gene3D" id="1.10.10.60">
    <property type="entry name" value="Homeodomain-like"/>
    <property type="match status" value="1"/>
</dbReference>
<proteinExistence type="predicted"/>
<comment type="caution">
    <text evidence="3">The sequence shown here is derived from an EMBL/GenBank/DDBJ whole genome shotgun (WGS) entry which is preliminary data.</text>
</comment>
<gene>
    <name evidence="3" type="ORF">CKAN_01900800</name>
</gene>
<dbReference type="OrthoDB" id="1901794at2759"/>
<evidence type="ECO:0000313" key="3">
    <source>
        <dbReference type="EMBL" id="RWR89934.1"/>
    </source>
</evidence>
<dbReference type="EMBL" id="QPKB01000008">
    <property type="protein sequence ID" value="RWR89934.1"/>
    <property type="molecule type" value="Genomic_DNA"/>
</dbReference>
<dbReference type="AlphaFoldDB" id="A0A443PGP5"/>
<evidence type="ECO:0000313" key="4">
    <source>
        <dbReference type="Proteomes" id="UP000283530"/>
    </source>
</evidence>
<keyword evidence="4" id="KW-1185">Reference proteome</keyword>
<sequence>MADTAASPSPPSSPSSPSPPKKPKLLLPPPPPAPAPGPTVPASWSHSETMHLIDAYQEKWYSLNRGQLKAHQWEEVAASVAARSASHPPTKTATQCRHKIEKLRKRYRADKLRPSSSSSSSPWPFFHRMDLLERGPTSDPPRTSATTTDDDDDDDPPAAGPGNNTRSINHILRRPQPPSMLSPLDRSFPRCSRSPRFWKRSSFEPVDEEEDEEEEEDPMSELAAVVRSFGEGLVRVEKMKMEMMREAERNRMEMEMKRTEMIMKSQQRIADAIADAFRPRKKPKNSQELSTN</sequence>
<feature type="region of interest" description="Disordered" evidence="1">
    <location>
        <begin position="79"/>
        <end position="98"/>
    </location>
</feature>
<feature type="region of interest" description="Disordered" evidence="1">
    <location>
        <begin position="105"/>
        <end position="220"/>
    </location>
</feature>
<accession>A0A443PGP5</accession>
<dbReference type="Proteomes" id="UP000283530">
    <property type="component" value="Unassembled WGS sequence"/>
</dbReference>
<dbReference type="PANTHER" id="PTHR31307">
    <property type="entry name" value="TRIHELIX TRANSCRIPTION FACTOR ASIL2"/>
    <property type="match status" value="1"/>
</dbReference>
<feature type="compositionally biased region" description="Acidic residues" evidence="1">
    <location>
        <begin position="205"/>
        <end position="219"/>
    </location>
</feature>
<dbReference type="InterPro" id="IPR044822">
    <property type="entry name" value="Myb_DNA-bind_4"/>
</dbReference>
<dbReference type="Pfam" id="PF13837">
    <property type="entry name" value="Myb_DNA-bind_4"/>
    <property type="match status" value="1"/>
</dbReference>
<dbReference type="PROSITE" id="PS50090">
    <property type="entry name" value="MYB_LIKE"/>
    <property type="match status" value="1"/>
</dbReference>
<dbReference type="InterPro" id="IPR044823">
    <property type="entry name" value="ASIL1/2-like"/>
</dbReference>
<reference evidence="3 4" key="1">
    <citation type="journal article" date="2019" name="Nat. Plants">
        <title>Stout camphor tree genome fills gaps in understanding of flowering plant genome evolution.</title>
        <authorList>
            <person name="Chaw S.M."/>
            <person name="Liu Y.C."/>
            <person name="Wu Y.W."/>
            <person name="Wang H.Y."/>
            <person name="Lin C.I."/>
            <person name="Wu C.S."/>
            <person name="Ke H.M."/>
            <person name="Chang L.Y."/>
            <person name="Hsu C.Y."/>
            <person name="Yang H.T."/>
            <person name="Sudianto E."/>
            <person name="Hsu M.H."/>
            <person name="Wu K.P."/>
            <person name="Wang L.N."/>
            <person name="Leebens-Mack J.H."/>
            <person name="Tsai I.J."/>
        </authorList>
    </citation>
    <scope>NUCLEOTIDE SEQUENCE [LARGE SCALE GENOMIC DNA]</scope>
    <source>
        <strain evidence="4">cv. Chaw 1501</strain>
        <tissue evidence="3">Young leaves</tissue>
    </source>
</reference>
<dbReference type="SMART" id="SM00595">
    <property type="entry name" value="MADF"/>
    <property type="match status" value="1"/>
</dbReference>
<name>A0A443PGP5_9MAGN</name>
<feature type="compositionally biased region" description="Pro residues" evidence="1">
    <location>
        <begin position="8"/>
        <end position="39"/>
    </location>
</feature>
<evidence type="ECO:0000256" key="1">
    <source>
        <dbReference type="SAM" id="MobiDB-lite"/>
    </source>
</evidence>
<dbReference type="InterPro" id="IPR001005">
    <property type="entry name" value="SANT/Myb"/>
</dbReference>
<evidence type="ECO:0000259" key="2">
    <source>
        <dbReference type="PROSITE" id="PS50090"/>
    </source>
</evidence>
<organism evidence="3 4">
    <name type="scientific">Cinnamomum micranthum f. kanehirae</name>
    <dbReference type="NCBI Taxonomy" id="337451"/>
    <lineage>
        <taxon>Eukaryota</taxon>
        <taxon>Viridiplantae</taxon>
        <taxon>Streptophyta</taxon>
        <taxon>Embryophyta</taxon>
        <taxon>Tracheophyta</taxon>
        <taxon>Spermatophyta</taxon>
        <taxon>Magnoliopsida</taxon>
        <taxon>Magnoliidae</taxon>
        <taxon>Laurales</taxon>
        <taxon>Lauraceae</taxon>
        <taxon>Cinnamomum</taxon>
    </lineage>
</organism>
<dbReference type="PANTHER" id="PTHR31307:SF3">
    <property type="entry name" value="HOMEODOMAIN-LIKE SUPERFAMILY PROTEIN"/>
    <property type="match status" value="1"/>
</dbReference>
<protein>
    <submittedName>
        <fullName evidence="3">MADF domain-containing protein</fullName>
    </submittedName>
</protein>